<dbReference type="Gramene" id="TraesCAD_scaffold_042333_01G000100.1">
    <property type="protein sequence ID" value="TraesCAD_scaffold_042333_01G000100.1"/>
    <property type="gene ID" value="TraesCAD_scaffold_042333_01G000100"/>
</dbReference>
<keyword evidence="2" id="KW-1185">Reference proteome</keyword>
<evidence type="ECO:0000313" key="1">
    <source>
        <dbReference type="EnsemblPlants" id="TraesCS3A02G221600.1.cds1"/>
    </source>
</evidence>
<dbReference type="Gramene" id="TraesLAC3A03G01358380.1">
    <property type="protein sequence ID" value="TraesLAC3A03G01358380.1.CDS1"/>
    <property type="gene ID" value="TraesLAC3A03G01358380"/>
</dbReference>
<dbReference type="InterPro" id="IPR053151">
    <property type="entry name" value="RNase_H-like"/>
</dbReference>
<dbReference type="Gramene" id="TraesWEE_scaffold_047992_01G000300.1">
    <property type="protein sequence ID" value="TraesWEE_scaffold_047992_01G000300.1"/>
    <property type="gene ID" value="TraesWEE_scaffold_047992_01G000300"/>
</dbReference>
<dbReference type="PANTHER" id="PTHR47723">
    <property type="entry name" value="OS05G0353850 PROTEIN"/>
    <property type="match status" value="1"/>
</dbReference>
<sequence length="105" mass="11889">MQGMALAIQHSNSLMMLQSDSSEALSCLSTDALWRLAYGQLVLEIKHLAGSREFVPQKLNRSQNRVADRLANYSRTERATAVWLRSVPPCIEDLWPLDRNSMSLQ</sequence>
<dbReference type="Gramene" id="TraesSTA3A03G01405790.1">
    <property type="protein sequence ID" value="TraesSTA3A03G01405790.1.CDS1"/>
    <property type="gene ID" value="TraesSTA3A03G01405790"/>
</dbReference>
<dbReference type="Gramene" id="TraesMAC3A03G01412080.1">
    <property type="protein sequence ID" value="TraesMAC3A03G01412080.1.CDS1"/>
    <property type="gene ID" value="TraesMAC3A03G01412080"/>
</dbReference>
<dbReference type="Gramene" id="TraesJUL3A03G01426570.1">
    <property type="protein sequence ID" value="TraesJUL3A03G01426570.1.CDS1"/>
    <property type="gene ID" value="TraesJUL3A03G01426570"/>
</dbReference>
<dbReference type="Gramene" id="TraesRN3A0100590300.1">
    <property type="protein sequence ID" value="TraesRN3A0100590300.1"/>
    <property type="gene ID" value="TraesRN3A0100590300"/>
</dbReference>
<dbReference type="Gramene" id="TraesROB_scaffold_041927_01G000300.1">
    <property type="protein sequence ID" value="TraesROB_scaffold_041927_01G000300.1"/>
    <property type="gene ID" value="TraesROB_scaffold_041927_01G000300"/>
</dbReference>
<evidence type="ECO:0000313" key="2">
    <source>
        <dbReference type="Proteomes" id="UP000019116"/>
    </source>
</evidence>
<dbReference type="AlphaFoldDB" id="A0A3B6EI71"/>
<dbReference type="PANTHER" id="PTHR47723:SF24">
    <property type="entry name" value="RNASE H TYPE-1 DOMAIN-CONTAINING PROTEIN"/>
    <property type="match status" value="1"/>
</dbReference>
<dbReference type="Gramene" id="TraesNOR3A03G01435020.1">
    <property type="protein sequence ID" value="TraesNOR3A03G01435020.1.CDS1"/>
    <property type="gene ID" value="TraesNOR3A03G01435020"/>
</dbReference>
<proteinExistence type="predicted"/>
<dbReference type="Gramene" id="TraesJAG3A03G01423450.1">
    <property type="protein sequence ID" value="TraesJAG3A03G01423450.1.CDS1"/>
    <property type="gene ID" value="TraesJAG3A03G01423450"/>
</dbReference>
<evidence type="ECO:0008006" key="3">
    <source>
        <dbReference type="Google" id="ProtNLM"/>
    </source>
</evidence>
<dbReference type="EnsemblPlants" id="TraesCS3A02G221600.1">
    <property type="protein sequence ID" value="TraesCS3A02G221600.1.cds1"/>
    <property type="gene ID" value="TraesCS3A02G221600"/>
</dbReference>
<dbReference type="Gramene" id="TraesLDM3A03G01415030.1">
    <property type="protein sequence ID" value="TraesLDM3A03G01415030.1.CDS1"/>
    <property type="gene ID" value="TraesLDM3A03G01415030"/>
</dbReference>
<dbReference type="Gramene" id="TraesPARA_EIv1.0_0826370.1">
    <property type="protein sequence ID" value="TraesPARA_EIv1.0_0826370.1.CDS1"/>
    <property type="gene ID" value="TraesPARA_EIv1.0_0826370"/>
</dbReference>
<name>A0A3B6EI71_WHEAT</name>
<reference evidence="1" key="2">
    <citation type="submission" date="2018-10" db="UniProtKB">
        <authorList>
            <consortium name="EnsemblPlants"/>
        </authorList>
    </citation>
    <scope>IDENTIFICATION</scope>
</reference>
<dbReference type="Gramene" id="TraesCS3A02G221600.1">
    <property type="protein sequence ID" value="TraesCS3A02G221600.1.cds1"/>
    <property type="gene ID" value="TraesCS3A02G221600"/>
</dbReference>
<dbReference type="Gramene" id="TraesCLE_scaffold_038062_01G000300.1">
    <property type="protein sequence ID" value="TraesCLE_scaffold_038062_01G000300.1"/>
    <property type="gene ID" value="TraesCLE_scaffold_038062_01G000300"/>
</dbReference>
<accession>A0A3B6EI71</accession>
<dbReference type="Gramene" id="TraesARI3A03G01435110.1">
    <property type="protein sequence ID" value="TraesARI3A03G01435110.1.CDS1"/>
    <property type="gene ID" value="TraesARI3A03G01435110"/>
</dbReference>
<dbReference type="Gramene" id="TraesSYM3A03G01436330.1">
    <property type="protein sequence ID" value="TraesSYM3A03G01436330.1.CDS1"/>
    <property type="gene ID" value="TraesSYM3A03G01436330"/>
</dbReference>
<dbReference type="Proteomes" id="UP000019116">
    <property type="component" value="Chromosome 3A"/>
</dbReference>
<organism evidence="1">
    <name type="scientific">Triticum aestivum</name>
    <name type="common">Wheat</name>
    <dbReference type="NCBI Taxonomy" id="4565"/>
    <lineage>
        <taxon>Eukaryota</taxon>
        <taxon>Viridiplantae</taxon>
        <taxon>Streptophyta</taxon>
        <taxon>Embryophyta</taxon>
        <taxon>Tracheophyta</taxon>
        <taxon>Spermatophyta</taxon>
        <taxon>Magnoliopsida</taxon>
        <taxon>Liliopsida</taxon>
        <taxon>Poales</taxon>
        <taxon>Poaceae</taxon>
        <taxon>BOP clade</taxon>
        <taxon>Pooideae</taxon>
        <taxon>Triticodae</taxon>
        <taxon>Triticeae</taxon>
        <taxon>Triticinae</taxon>
        <taxon>Triticum</taxon>
    </lineage>
</organism>
<reference evidence="1" key="1">
    <citation type="submission" date="2018-08" db="EMBL/GenBank/DDBJ databases">
        <authorList>
            <person name="Rossello M."/>
        </authorList>
    </citation>
    <scope>NUCLEOTIDE SEQUENCE [LARGE SCALE GENOMIC DNA]</scope>
    <source>
        <strain evidence="1">cv. Chinese Spring</strain>
    </source>
</reference>
<protein>
    <recommendedName>
        <fullName evidence="3">RNase H type-1 domain-containing protein</fullName>
    </recommendedName>
</protein>
<dbReference type="Gramene" id="TraesCS3A03G0577000.1">
    <property type="protein sequence ID" value="TraesCS3A03G0577000.1.CDS1"/>
    <property type="gene ID" value="TraesCS3A03G0577000"/>
</dbReference>